<feature type="non-terminal residue" evidence="2">
    <location>
        <position position="1"/>
    </location>
</feature>
<dbReference type="InterPro" id="IPR039601">
    <property type="entry name" value="Rrn5"/>
</dbReference>
<dbReference type="InterPro" id="IPR017884">
    <property type="entry name" value="SANT_dom"/>
</dbReference>
<dbReference type="SUPFAM" id="SSF46689">
    <property type="entry name" value="Homeodomain-like"/>
    <property type="match status" value="1"/>
</dbReference>
<accession>A0A8E2ENZ7</accession>
<dbReference type="OrthoDB" id="2240312at2759"/>
<proteinExistence type="predicted"/>
<sequence length="412" mass="47060">TPSQIGLSNWASQEKETFFSAVAKLGRDDISGIAQAIGSKSQTEVREYFLLLQEGYVQHNLNEAQAKAVISLREIPAAIELTEECCNSLDTAGEALAWYQENFEAKQEQKKVGDYWLLDQNVAEEIEAAISETMTQKQNSPQILASVPAAQLLKLDRWIELSRELFMNSGTPGLSENWRTVADPGEEPSLYHTAFEDFQRLAISITQRLVQTAIFQAMSRLRAQDWRTSHSAKPFVRKRDVLTAIDILGMKQDSKDFWATTARRCGVLVYQENRPKFNSSPSRKNRRKPMNYDAVEELLRESYGDTSNSNEPESAPSSPLNLMIESQLTQAELYYSQTEQKHAQDEYADKLDQKASRLEEKSLWAMLGQEPPAHVKDEDEDLPTVPIERKEYGDLVNWRDWTDYQAEWEKYG</sequence>
<feature type="domain" description="SANT" evidence="1">
    <location>
        <begin position="5"/>
        <end position="57"/>
    </location>
</feature>
<evidence type="ECO:0000313" key="2">
    <source>
        <dbReference type="EMBL" id="OCL01723.1"/>
    </source>
</evidence>
<reference evidence="2 3" key="1">
    <citation type="journal article" date="2016" name="Nat. Commun.">
        <title>Ectomycorrhizal ecology is imprinted in the genome of the dominant symbiotic fungus Cenococcum geophilum.</title>
        <authorList>
            <consortium name="DOE Joint Genome Institute"/>
            <person name="Peter M."/>
            <person name="Kohler A."/>
            <person name="Ohm R.A."/>
            <person name="Kuo A."/>
            <person name="Krutzmann J."/>
            <person name="Morin E."/>
            <person name="Arend M."/>
            <person name="Barry K.W."/>
            <person name="Binder M."/>
            <person name="Choi C."/>
            <person name="Clum A."/>
            <person name="Copeland A."/>
            <person name="Grisel N."/>
            <person name="Haridas S."/>
            <person name="Kipfer T."/>
            <person name="LaButti K."/>
            <person name="Lindquist E."/>
            <person name="Lipzen A."/>
            <person name="Maire R."/>
            <person name="Meier B."/>
            <person name="Mihaltcheva S."/>
            <person name="Molinier V."/>
            <person name="Murat C."/>
            <person name="Poggeler S."/>
            <person name="Quandt C.A."/>
            <person name="Sperisen C."/>
            <person name="Tritt A."/>
            <person name="Tisserant E."/>
            <person name="Crous P.W."/>
            <person name="Henrissat B."/>
            <person name="Nehls U."/>
            <person name="Egli S."/>
            <person name="Spatafora J.W."/>
            <person name="Grigoriev I.V."/>
            <person name="Martin F.M."/>
        </authorList>
    </citation>
    <scope>NUCLEOTIDE SEQUENCE [LARGE SCALE GENOMIC DNA]</scope>
    <source>
        <strain evidence="2 3">CBS 207.34</strain>
    </source>
</reference>
<dbReference type="GO" id="GO:0042790">
    <property type="term" value="P:nucleolar large rRNA transcription by RNA polymerase I"/>
    <property type="evidence" value="ECO:0007669"/>
    <property type="project" value="InterPro"/>
</dbReference>
<dbReference type="PANTHER" id="PTHR28079">
    <property type="entry name" value="RNA POLYMERASE I-SPECIFIC TRANSCRIPTION INITIATION FACTOR RRN5"/>
    <property type="match status" value="1"/>
</dbReference>
<dbReference type="Pfam" id="PF00249">
    <property type="entry name" value="Myb_DNA-binding"/>
    <property type="match status" value="1"/>
</dbReference>
<protein>
    <recommendedName>
        <fullName evidence="1">SANT domain-containing protein</fullName>
    </recommendedName>
</protein>
<keyword evidence="3" id="KW-1185">Reference proteome</keyword>
<evidence type="ECO:0000313" key="3">
    <source>
        <dbReference type="Proteomes" id="UP000250140"/>
    </source>
</evidence>
<dbReference type="Gene3D" id="1.10.10.60">
    <property type="entry name" value="Homeodomain-like"/>
    <property type="match status" value="1"/>
</dbReference>
<organism evidence="2 3">
    <name type="scientific">Glonium stellatum</name>
    <dbReference type="NCBI Taxonomy" id="574774"/>
    <lineage>
        <taxon>Eukaryota</taxon>
        <taxon>Fungi</taxon>
        <taxon>Dikarya</taxon>
        <taxon>Ascomycota</taxon>
        <taxon>Pezizomycotina</taxon>
        <taxon>Dothideomycetes</taxon>
        <taxon>Pleosporomycetidae</taxon>
        <taxon>Gloniales</taxon>
        <taxon>Gloniaceae</taxon>
        <taxon>Glonium</taxon>
    </lineage>
</organism>
<dbReference type="EMBL" id="KV751087">
    <property type="protein sequence ID" value="OCL01723.1"/>
    <property type="molecule type" value="Genomic_DNA"/>
</dbReference>
<dbReference type="InterPro" id="IPR009057">
    <property type="entry name" value="Homeodomain-like_sf"/>
</dbReference>
<dbReference type="CDD" id="cd00167">
    <property type="entry name" value="SANT"/>
    <property type="match status" value="1"/>
</dbReference>
<dbReference type="PANTHER" id="PTHR28079:SF1">
    <property type="entry name" value="RNA POLYMERASE I-SPECIFIC TRANSCRIPTION INITIATION FACTOR RRN5"/>
    <property type="match status" value="1"/>
</dbReference>
<dbReference type="SMART" id="SM00717">
    <property type="entry name" value="SANT"/>
    <property type="match status" value="1"/>
</dbReference>
<dbReference type="Proteomes" id="UP000250140">
    <property type="component" value="Unassembled WGS sequence"/>
</dbReference>
<name>A0A8E2ENZ7_9PEZI</name>
<dbReference type="AlphaFoldDB" id="A0A8E2ENZ7"/>
<gene>
    <name evidence="2" type="ORF">AOQ84DRAFT_272916</name>
</gene>
<dbReference type="GO" id="GO:0000182">
    <property type="term" value="F:rDNA binding"/>
    <property type="evidence" value="ECO:0007669"/>
    <property type="project" value="TreeGrafter"/>
</dbReference>
<dbReference type="GO" id="GO:0006361">
    <property type="term" value="P:transcription initiation at RNA polymerase I promoter"/>
    <property type="evidence" value="ECO:0007669"/>
    <property type="project" value="TreeGrafter"/>
</dbReference>
<dbReference type="GO" id="GO:0001181">
    <property type="term" value="F:RNA polymerase I general transcription initiation factor activity"/>
    <property type="evidence" value="ECO:0007669"/>
    <property type="project" value="TreeGrafter"/>
</dbReference>
<evidence type="ECO:0000259" key="1">
    <source>
        <dbReference type="PROSITE" id="PS51293"/>
    </source>
</evidence>
<feature type="non-terminal residue" evidence="2">
    <location>
        <position position="412"/>
    </location>
</feature>
<dbReference type="PROSITE" id="PS51293">
    <property type="entry name" value="SANT"/>
    <property type="match status" value="1"/>
</dbReference>
<dbReference type="InterPro" id="IPR001005">
    <property type="entry name" value="SANT/Myb"/>
</dbReference>
<dbReference type="GO" id="GO:0000500">
    <property type="term" value="C:RNA polymerase I upstream activating factor complex"/>
    <property type="evidence" value="ECO:0007669"/>
    <property type="project" value="InterPro"/>
</dbReference>